<evidence type="ECO:0000313" key="3">
    <source>
        <dbReference type="Proteomes" id="UP000199492"/>
    </source>
</evidence>
<gene>
    <name evidence="2" type="ORF">SAMN04489796_102101</name>
</gene>
<sequence>MKFLPTSPDAIALTCVTLITLSLFIAGLLEVLDYIIIKGLLFLGFGTMFVFAVNYALKNDKKENRLEDTPQDDSH</sequence>
<proteinExistence type="predicted"/>
<feature type="transmembrane region" description="Helical" evidence="1">
    <location>
        <begin position="35"/>
        <end position="57"/>
    </location>
</feature>
<dbReference type="OrthoDB" id="1453030at2"/>
<organism evidence="2 3">
    <name type="scientific">Winogradskyella thalassocola</name>
    <dbReference type="NCBI Taxonomy" id="262004"/>
    <lineage>
        <taxon>Bacteria</taxon>
        <taxon>Pseudomonadati</taxon>
        <taxon>Bacteroidota</taxon>
        <taxon>Flavobacteriia</taxon>
        <taxon>Flavobacteriales</taxon>
        <taxon>Flavobacteriaceae</taxon>
        <taxon>Winogradskyella</taxon>
    </lineage>
</organism>
<dbReference type="Proteomes" id="UP000199492">
    <property type="component" value="Unassembled WGS sequence"/>
</dbReference>
<accession>A0A1G8B4J3</accession>
<dbReference type="AlphaFoldDB" id="A0A1G8B4J3"/>
<name>A0A1G8B4J3_9FLAO</name>
<reference evidence="3" key="1">
    <citation type="submission" date="2016-10" db="EMBL/GenBank/DDBJ databases">
        <authorList>
            <person name="Varghese N."/>
            <person name="Submissions S."/>
        </authorList>
    </citation>
    <scope>NUCLEOTIDE SEQUENCE [LARGE SCALE GENOMIC DNA]</scope>
    <source>
        <strain evidence="3">DSM 15363</strain>
    </source>
</reference>
<feature type="transmembrane region" description="Helical" evidence="1">
    <location>
        <begin position="12"/>
        <end position="29"/>
    </location>
</feature>
<dbReference type="EMBL" id="FNCZ01000002">
    <property type="protein sequence ID" value="SDH27570.1"/>
    <property type="molecule type" value="Genomic_DNA"/>
</dbReference>
<keyword evidence="1" id="KW-1133">Transmembrane helix</keyword>
<dbReference type="STRING" id="262004.SAMN04489796_102101"/>
<keyword evidence="1" id="KW-0812">Transmembrane</keyword>
<keyword evidence="1" id="KW-0472">Membrane</keyword>
<evidence type="ECO:0000313" key="2">
    <source>
        <dbReference type="EMBL" id="SDH27570.1"/>
    </source>
</evidence>
<protein>
    <submittedName>
        <fullName evidence="2">Uncharacterized protein</fullName>
    </submittedName>
</protein>
<evidence type="ECO:0000256" key="1">
    <source>
        <dbReference type="SAM" id="Phobius"/>
    </source>
</evidence>
<keyword evidence="3" id="KW-1185">Reference proteome</keyword>
<dbReference type="RefSeq" id="WP_092466990.1">
    <property type="nucleotide sequence ID" value="NZ_FNCZ01000002.1"/>
</dbReference>